<dbReference type="EMBL" id="VZRM01005006">
    <property type="protein sequence ID" value="NWV37941.1"/>
    <property type="molecule type" value="Genomic_DNA"/>
</dbReference>
<dbReference type="GO" id="GO:0005200">
    <property type="term" value="F:structural constituent of cytoskeleton"/>
    <property type="evidence" value="ECO:0007669"/>
    <property type="project" value="InterPro"/>
</dbReference>
<dbReference type="InterPro" id="IPR003461">
    <property type="entry name" value="Keratin"/>
</dbReference>
<evidence type="ECO:0000256" key="4">
    <source>
        <dbReference type="ARBA" id="ARBA00022990"/>
    </source>
</evidence>
<comment type="similarity">
    <text evidence="1 5">Belongs to the avian keratin family.</text>
</comment>
<dbReference type="Pfam" id="PF02422">
    <property type="entry name" value="Keratin"/>
    <property type="match status" value="1"/>
</dbReference>
<organism evidence="6 7">
    <name type="scientific">Grantiella picta</name>
    <dbReference type="NCBI Taxonomy" id="266360"/>
    <lineage>
        <taxon>Eukaryota</taxon>
        <taxon>Metazoa</taxon>
        <taxon>Chordata</taxon>
        <taxon>Craniata</taxon>
        <taxon>Vertebrata</taxon>
        <taxon>Euteleostomi</taxon>
        <taxon>Archelosauria</taxon>
        <taxon>Archosauria</taxon>
        <taxon>Dinosauria</taxon>
        <taxon>Saurischia</taxon>
        <taxon>Theropoda</taxon>
        <taxon>Coelurosauria</taxon>
        <taxon>Aves</taxon>
        <taxon>Neognathae</taxon>
        <taxon>Neoaves</taxon>
        <taxon>Telluraves</taxon>
        <taxon>Australaves</taxon>
        <taxon>Passeriformes</taxon>
        <taxon>Meliphagoidea</taxon>
        <taxon>Meliphagidae</taxon>
        <taxon>Grantiella</taxon>
    </lineage>
</organism>
<comment type="caution">
    <text evidence="6">The sequence shown here is derived from an EMBL/GenBank/DDBJ whole genome shotgun (WGS) entry which is preliminary data.</text>
</comment>
<evidence type="ECO:0000256" key="1">
    <source>
        <dbReference type="ARBA" id="ARBA00008702"/>
    </source>
</evidence>
<dbReference type="GO" id="GO:0005882">
    <property type="term" value="C:intermediate filament"/>
    <property type="evidence" value="ECO:0007669"/>
    <property type="project" value="UniProtKB-KW"/>
</dbReference>
<dbReference type="AlphaFoldDB" id="A0A7K6EFK5"/>
<dbReference type="PANTHER" id="PTHR31203:SF1">
    <property type="entry name" value="BETA-KERATIN-RELATED PROTEIN-RELATED"/>
    <property type="match status" value="1"/>
</dbReference>
<reference evidence="6 7" key="1">
    <citation type="submission" date="2019-09" db="EMBL/GenBank/DDBJ databases">
        <title>Bird 10,000 Genomes (B10K) Project - Family phase.</title>
        <authorList>
            <person name="Zhang G."/>
        </authorList>
    </citation>
    <scope>NUCLEOTIDE SEQUENCE [LARGE SCALE GENOMIC DNA]</scope>
    <source>
        <strain evidence="6">B10K-DU-029-50</strain>
        <tissue evidence="6">Heart</tissue>
    </source>
</reference>
<evidence type="ECO:0000256" key="5">
    <source>
        <dbReference type="RuleBase" id="RU364002"/>
    </source>
</evidence>
<feature type="non-terminal residue" evidence="6">
    <location>
        <position position="1"/>
    </location>
</feature>
<accession>A0A7K6EFK5</accession>
<evidence type="ECO:0000313" key="6">
    <source>
        <dbReference type="EMBL" id="NWV37941.1"/>
    </source>
</evidence>
<evidence type="ECO:0000256" key="3">
    <source>
        <dbReference type="ARBA" id="ARBA00022744"/>
    </source>
</evidence>
<keyword evidence="7" id="KW-1185">Reference proteome</keyword>
<gene>
    <name evidence="6" type="primary">Krft</name>
    <name evidence="6" type="ORF">GRAPIC_R11152</name>
</gene>
<feature type="non-terminal residue" evidence="6">
    <location>
        <position position="77"/>
    </location>
</feature>
<sequence length="77" mass="7706">QMFPELQARCPPPAACSSSQPCAVSCGDSRVIIFPPPVVVTFPAPILTSCPQETVLGSAGIPPGASLGAEIPLAGGF</sequence>
<name>A0A7K6EFK5_9PASS</name>
<dbReference type="PANTHER" id="PTHR31203">
    <property type="entry name" value="BETA-KERATIN-RELATED PROTEIN-RELATED"/>
    <property type="match status" value="1"/>
</dbReference>
<protein>
    <recommendedName>
        <fullName evidence="5">Keratin</fullName>
    </recommendedName>
</protein>
<keyword evidence="3 5" id="KW-0416">Keratin</keyword>
<evidence type="ECO:0000256" key="2">
    <source>
        <dbReference type="ARBA" id="ARBA00011806"/>
    </source>
</evidence>
<keyword evidence="4" id="KW-0007">Acetylation</keyword>
<evidence type="ECO:0000313" key="7">
    <source>
        <dbReference type="Proteomes" id="UP000575029"/>
    </source>
</evidence>
<proteinExistence type="inferred from homology"/>
<dbReference type="Proteomes" id="UP000575029">
    <property type="component" value="Unassembled WGS sequence"/>
</dbReference>
<comment type="subunit">
    <text evidence="2 5">The avian keratins (F-ker, S-ker, C-ker and B-ker) are a complex mixture of very similar polypeptides.</text>
</comment>